<dbReference type="InterPro" id="IPR000250">
    <property type="entry name" value="Peptidase_G1"/>
</dbReference>
<reference evidence="2" key="1">
    <citation type="submission" date="2023-06" db="EMBL/GenBank/DDBJ databases">
        <title>Genome-scale phylogeny and comparative genomics of the fungal order Sordariales.</title>
        <authorList>
            <consortium name="Lawrence Berkeley National Laboratory"/>
            <person name="Hensen N."/>
            <person name="Bonometti L."/>
            <person name="Westerberg I."/>
            <person name="Brannstrom I.O."/>
            <person name="Guillou S."/>
            <person name="Cros-Aarteil S."/>
            <person name="Calhoun S."/>
            <person name="Haridas S."/>
            <person name="Kuo A."/>
            <person name="Mondo S."/>
            <person name="Pangilinan J."/>
            <person name="Riley R."/>
            <person name="Labutti K."/>
            <person name="Andreopoulos B."/>
            <person name="Lipzen A."/>
            <person name="Chen C."/>
            <person name="Yanf M."/>
            <person name="Daum C."/>
            <person name="Ng V."/>
            <person name="Clum A."/>
            <person name="Steindorff A."/>
            <person name="Ohm R."/>
            <person name="Martin F."/>
            <person name="Silar P."/>
            <person name="Natvig D."/>
            <person name="Lalanne C."/>
            <person name="Gautier V."/>
            <person name="Ament-Velasquez S.L."/>
            <person name="Kruys A."/>
            <person name="Hutchinson M.I."/>
            <person name="Powell A.J."/>
            <person name="Barry K."/>
            <person name="Miller A.N."/>
            <person name="Grigoriev I.V."/>
            <person name="Debuchy R."/>
            <person name="Gladieux P."/>
            <person name="Thoren M.H."/>
            <person name="Johannesson H."/>
        </authorList>
    </citation>
    <scope>NUCLEOTIDE SEQUENCE</scope>
    <source>
        <strain evidence="2">CBS 540.89</strain>
    </source>
</reference>
<dbReference type="InterPro" id="IPR038656">
    <property type="entry name" value="Peptidase_G1_sf"/>
</dbReference>
<dbReference type="InterPro" id="IPR013320">
    <property type="entry name" value="ConA-like_dom_sf"/>
</dbReference>
<name>A0AA39ZSP4_9PEZI</name>
<keyword evidence="1" id="KW-0732">Signal</keyword>
<organism evidence="2 3">
    <name type="scientific">Apiosordaria backusii</name>
    <dbReference type="NCBI Taxonomy" id="314023"/>
    <lineage>
        <taxon>Eukaryota</taxon>
        <taxon>Fungi</taxon>
        <taxon>Dikarya</taxon>
        <taxon>Ascomycota</taxon>
        <taxon>Pezizomycotina</taxon>
        <taxon>Sordariomycetes</taxon>
        <taxon>Sordariomycetidae</taxon>
        <taxon>Sordariales</taxon>
        <taxon>Lasiosphaeriaceae</taxon>
        <taxon>Apiosordaria</taxon>
    </lineage>
</organism>
<comment type="caution">
    <text evidence="2">The sequence shown here is derived from an EMBL/GenBank/DDBJ whole genome shotgun (WGS) entry which is preliminary data.</text>
</comment>
<accession>A0AA39ZSP4</accession>
<dbReference type="SUPFAM" id="SSF49899">
    <property type="entry name" value="Concanavalin A-like lectins/glucanases"/>
    <property type="match status" value="1"/>
</dbReference>
<evidence type="ECO:0000313" key="2">
    <source>
        <dbReference type="EMBL" id="KAK0702887.1"/>
    </source>
</evidence>
<proteinExistence type="predicted"/>
<protein>
    <recommendedName>
        <fullName evidence="4">Concanavalin A-like lectin/glucanase</fullName>
    </recommendedName>
</protein>
<dbReference type="Gene3D" id="2.60.120.700">
    <property type="entry name" value="Peptidase G1"/>
    <property type="match status" value="1"/>
</dbReference>
<evidence type="ECO:0000256" key="1">
    <source>
        <dbReference type="SAM" id="SignalP"/>
    </source>
</evidence>
<dbReference type="Proteomes" id="UP001172159">
    <property type="component" value="Unassembled WGS sequence"/>
</dbReference>
<feature type="signal peptide" evidence="1">
    <location>
        <begin position="1"/>
        <end position="21"/>
    </location>
</feature>
<dbReference type="GO" id="GO:0006508">
    <property type="term" value="P:proteolysis"/>
    <property type="evidence" value="ECO:0007669"/>
    <property type="project" value="InterPro"/>
</dbReference>
<keyword evidence="3" id="KW-1185">Reference proteome</keyword>
<dbReference type="EMBL" id="JAUKTV010000023">
    <property type="protein sequence ID" value="KAK0702887.1"/>
    <property type="molecule type" value="Genomic_DNA"/>
</dbReference>
<dbReference type="AlphaFoldDB" id="A0AA39ZSP4"/>
<sequence>MKLNLAIPFTALSLLAAITNAIPVSSPAGDFHPLSTRTDDREKVFNENWAGLGIETTTDSPLSALYGVIAVPGEFPPVPDSNPRANATFAMILGTNGNCGSGASVGIDMAIGRDGTATFEAWSASYDKTGNEMNPVNWMDEMRGARFDIQKGDEIAITFLTIKDHNNVAILWRNLRTSETMELIIKNYDTELCLTHAAWVAEIRPASTDAQLQALDFGTVVMKEMQWATEDGQLWKAGERKGPAKEKWYVNGQKDDVGEFVRELCGFFERKEDIDERGMKCTLGKIL</sequence>
<gene>
    <name evidence="2" type="ORF">B0T21DRAFT_431530</name>
</gene>
<evidence type="ECO:0008006" key="4">
    <source>
        <dbReference type="Google" id="ProtNLM"/>
    </source>
</evidence>
<dbReference type="Pfam" id="PF01828">
    <property type="entry name" value="Peptidase_A4"/>
    <property type="match status" value="1"/>
</dbReference>
<evidence type="ECO:0000313" key="3">
    <source>
        <dbReference type="Proteomes" id="UP001172159"/>
    </source>
</evidence>
<feature type="chain" id="PRO_5041392881" description="Concanavalin A-like lectin/glucanase" evidence="1">
    <location>
        <begin position="22"/>
        <end position="287"/>
    </location>
</feature>
<dbReference type="GO" id="GO:0070007">
    <property type="term" value="F:glutamic-type endopeptidase activity"/>
    <property type="evidence" value="ECO:0007669"/>
    <property type="project" value="InterPro"/>
</dbReference>